<organism evidence="1 2">
    <name type="scientific">Streptomyces albus</name>
    <dbReference type="NCBI Taxonomy" id="1888"/>
    <lineage>
        <taxon>Bacteria</taxon>
        <taxon>Bacillati</taxon>
        <taxon>Actinomycetota</taxon>
        <taxon>Actinomycetes</taxon>
        <taxon>Kitasatosporales</taxon>
        <taxon>Streptomycetaceae</taxon>
        <taxon>Streptomyces</taxon>
    </lineage>
</organism>
<comment type="caution">
    <text evidence="1">The sequence shown here is derived from an EMBL/GenBank/DDBJ whole genome shotgun (WGS) entry which is preliminary data.</text>
</comment>
<name>A0A6C1C280_9ACTN</name>
<sequence length="177" mass="19451">MRTLSPVKGALVAAACAMALLPAGAAQAGDSTAGPAADSGASPMNVQDSDDNPYGEAAERARVCNDAYQIGKTGYIVRKGQRIGSVKQFYSPRCNRNYGYLYVWKSFRQKHRYYSTNIAVYDFNTKKLVGLRVWNRTSQASFWSYPANTVRHCTAARGVIRAPGDVKQNFAYSSKRC</sequence>
<evidence type="ECO:0000313" key="2">
    <source>
        <dbReference type="Proteomes" id="UP000298111"/>
    </source>
</evidence>
<dbReference type="AlphaFoldDB" id="A0A6C1C280"/>
<dbReference type="GeneID" id="75183821"/>
<proteinExistence type="predicted"/>
<accession>A0A6C1C280</accession>
<dbReference type="EMBL" id="RCIY01000055">
    <property type="protein sequence ID" value="TGG83307.1"/>
    <property type="molecule type" value="Genomic_DNA"/>
</dbReference>
<gene>
    <name evidence="1" type="ORF">D8771_14840</name>
</gene>
<protein>
    <submittedName>
        <fullName evidence="1">Uncharacterized protein</fullName>
    </submittedName>
</protein>
<evidence type="ECO:0000313" key="1">
    <source>
        <dbReference type="EMBL" id="TGG83307.1"/>
    </source>
</evidence>
<dbReference type="RefSeq" id="WP_030406553.1">
    <property type="nucleotide sequence ID" value="NZ_BBQG01000016.1"/>
</dbReference>
<dbReference type="Proteomes" id="UP000298111">
    <property type="component" value="Unassembled WGS sequence"/>
</dbReference>
<reference evidence="1 2" key="1">
    <citation type="submission" date="2018-10" db="EMBL/GenBank/DDBJ databases">
        <title>Isolation of pseudouridimycin from Streptomyces albus DSM 40763.</title>
        <authorList>
            <person name="Rosenqvist P."/>
            <person name="Metsae-Ketelae M."/>
            <person name="Virta P."/>
        </authorList>
    </citation>
    <scope>NUCLEOTIDE SEQUENCE [LARGE SCALE GENOMIC DNA]</scope>
    <source>
        <strain evidence="1 2">DSM 40763</strain>
    </source>
</reference>